<dbReference type="RefSeq" id="WP_155696328.1">
    <property type="nucleotide sequence ID" value="NZ_WOCD01000005.1"/>
</dbReference>
<dbReference type="Proteomes" id="UP000439994">
    <property type="component" value="Unassembled WGS sequence"/>
</dbReference>
<feature type="chain" id="PRO_5027049892" evidence="1">
    <location>
        <begin position="26"/>
        <end position="92"/>
    </location>
</feature>
<reference evidence="2 3" key="1">
    <citation type="submission" date="2019-11" db="EMBL/GenBank/DDBJ databases">
        <title>P. haliotis isolates from Z. marina roots.</title>
        <authorList>
            <person name="Cohen M."/>
            <person name="Jospin G."/>
            <person name="Eisen J.A."/>
            <person name="Coil D.A."/>
        </authorList>
    </citation>
    <scope>NUCLEOTIDE SEQUENCE [LARGE SCALE GENOMIC DNA]</scope>
    <source>
        <strain evidence="2 3">UCD-MCMsp1aY</strain>
    </source>
</reference>
<evidence type="ECO:0000313" key="3">
    <source>
        <dbReference type="Proteomes" id="UP000439994"/>
    </source>
</evidence>
<keyword evidence="3" id="KW-1185">Reference proteome</keyword>
<gene>
    <name evidence="2" type="ORF">GNP35_11970</name>
</gene>
<dbReference type="OrthoDB" id="5772064at2"/>
<feature type="signal peptide" evidence="1">
    <location>
        <begin position="1"/>
        <end position="25"/>
    </location>
</feature>
<dbReference type="EMBL" id="WOCD01000005">
    <property type="protein sequence ID" value="MUH73129.1"/>
    <property type="molecule type" value="Genomic_DNA"/>
</dbReference>
<evidence type="ECO:0000256" key="1">
    <source>
        <dbReference type="SAM" id="SignalP"/>
    </source>
</evidence>
<comment type="caution">
    <text evidence="2">The sequence shown here is derived from an EMBL/GenBank/DDBJ whole genome shotgun (WGS) entry which is preliminary data.</text>
</comment>
<protein>
    <submittedName>
        <fullName evidence="2">Uncharacterized protein</fullName>
    </submittedName>
</protein>
<name>A0A6N8FC64_9GAMM</name>
<evidence type="ECO:0000313" key="2">
    <source>
        <dbReference type="EMBL" id="MUH73129.1"/>
    </source>
</evidence>
<dbReference type="AlphaFoldDB" id="A0A6N8FC64"/>
<proteinExistence type="predicted"/>
<keyword evidence="1" id="KW-0732">Signal</keyword>
<sequence>MIRFKPLQFVIATLFLAGVGLSVNADALPCLHEGTDHKDCQLSEVKKVTWWGWLTDNKTTQFHFFDLIELMYADETPKYPEFSDHTPGKSIR</sequence>
<organism evidence="2 3">
    <name type="scientific">Psychrosphaera haliotis</name>
    <dbReference type="NCBI Taxonomy" id="555083"/>
    <lineage>
        <taxon>Bacteria</taxon>
        <taxon>Pseudomonadati</taxon>
        <taxon>Pseudomonadota</taxon>
        <taxon>Gammaproteobacteria</taxon>
        <taxon>Alteromonadales</taxon>
        <taxon>Pseudoalteromonadaceae</taxon>
        <taxon>Psychrosphaera</taxon>
    </lineage>
</organism>
<accession>A0A6N8FC64</accession>